<feature type="domain" description="KANL2-like probable zinc-finger" evidence="5">
    <location>
        <begin position="28"/>
        <end position="92"/>
    </location>
</feature>
<proteinExistence type="predicted"/>
<dbReference type="InterPro" id="IPR026163">
    <property type="entry name" value="Nckap5l"/>
</dbReference>
<feature type="region of interest" description="Disordered" evidence="4">
    <location>
        <begin position="1277"/>
        <end position="1322"/>
    </location>
</feature>
<feature type="compositionally biased region" description="Polar residues" evidence="4">
    <location>
        <begin position="1286"/>
        <end position="1296"/>
    </location>
</feature>
<evidence type="ECO:0000259" key="5">
    <source>
        <dbReference type="Pfam" id="PF13891"/>
    </source>
</evidence>
<dbReference type="GO" id="GO:0005634">
    <property type="term" value="C:nucleus"/>
    <property type="evidence" value="ECO:0007669"/>
    <property type="project" value="UniProtKB-SubCell"/>
</dbReference>
<dbReference type="GO" id="GO:0001578">
    <property type="term" value="P:microtubule bundle formation"/>
    <property type="evidence" value="ECO:0007669"/>
    <property type="project" value="TreeGrafter"/>
</dbReference>
<comment type="caution">
    <text evidence="7">The sequence shown here is derived from an EMBL/GenBank/DDBJ whole genome shotgun (WGS) entry which is preliminary data.</text>
</comment>
<feature type="region of interest" description="Disordered" evidence="4">
    <location>
        <begin position="1109"/>
        <end position="1250"/>
    </location>
</feature>
<feature type="compositionally biased region" description="Polar residues" evidence="4">
    <location>
        <begin position="970"/>
        <end position="985"/>
    </location>
</feature>
<feature type="compositionally biased region" description="Basic and acidic residues" evidence="4">
    <location>
        <begin position="1843"/>
        <end position="1858"/>
    </location>
</feature>
<evidence type="ECO:0000256" key="2">
    <source>
        <dbReference type="ARBA" id="ARBA00023242"/>
    </source>
</evidence>
<evidence type="ECO:0000313" key="8">
    <source>
        <dbReference type="Proteomes" id="UP000319801"/>
    </source>
</evidence>
<feature type="compositionally biased region" description="Polar residues" evidence="4">
    <location>
        <begin position="1013"/>
        <end position="1026"/>
    </location>
</feature>
<evidence type="ECO:0000256" key="1">
    <source>
        <dbReference type="ARBA" id="ARBA00004123"/>
    </source>
</evidence>
<evidence type="ECO:0000256" key="4">
    <source>
        <dbReference type="SAM" id="MobiDB-lite"/>
    </source>
</evidence>
<dbReference type="PANTHER" id="PTHR21740:SF3">
    <property type="entry name" value="NCK-ASSOCIATED PROTEIN 5-LIKE"/>
    <property type="match status" value="1"/>
</dbReference>
<feature type="domain" description="Nck-associated protein 5 C-terminal" evidence="6">
    <location>
        <begin position="1430"/>
        <end position="1725"/>
    </location>
</feature>
<reference evidence="7 8" key="1">
    <citation type="journal article" date="2019" name="Genome Biol. Evol.">
        <title>Whole-Genome Sequencing of the Giant Devil Catfish, Bagarius yarrelli.</title>
        <authorList>
            <person name="Jiang W."/>
            <person name="Lv Y."/>
            <person name="Cheng L."/>
            <person name="Yang K."/>
            <person name="Chao B."/>
            <person name="Wang X."/>
            <person name="Li Y."/>
            <person name="Pan X."/>
            <person name="You X."/>
            <person name="Zhang Y."/>
            <person name="Yang J."/>
            <person name="Li J."/>
            <person name="Zhang X."/>
            <person name="Liu S."/>
            <person name="Sun C."/>
            <person name="Yang J."/>
            <person name="Shi Q."/>
        </authorList>
    </citation>
    <scope>NUCLEOTIDE SEQUENCE [LARGE SCALE GENOMIC DNA]</scope>
    <source>
        <strain evidence="7">JWS20170419001</strain>
        <tissue evidence="7">Muscle</tissue>
    </source>
</reference>
<dbReference type="GO" id="GO:0007019">
    <property type="term" value="P:microtubule depolymerization"/>
    <property type="evidence" value="ECO:0007669"/>
    <property type="project" value="TreeGrafter"/>
</dbReference>
<feature type="compositionally biased region" description="Polar residues" evidence="4">
    <location>
        <begin position="1051"/>
        <end position="1061"/>
    </location>
</feature>
<accession>A0A556U0G8</accession>
<dbReference type="Pfam" id="PF13891">
    <property type="entry name" value="zf-C3HC3H_KANSL2"/>
    <property type="match status" value="2"/>
</dbReference>
<feature type="region of interest" description="Disordered" evidence="4">
    <location>
        <begin position="1690"/>
        <end position="1709"/>
    </location>
</feature>
<feature type="compositionally biased region" description="Basic and acidic residues" evidence="4">
    <location>
        <begin position="1483"/>
        <end position="1498"/>
    </location>
</feature>
<dbReference type="InterPro" id="IPR025927">
    <property type="entry name" value="Znf_KANL2-like"/>
</dbReference>
<dbReference type="OrthoDB" id="8930856at2759"/>
<protein>
    <submittedName>
        <fullName evidence="7">KAT8 regulatory NSL complex subunit 2</fullName>
    </submittedName>
</protein>
<feature type="compositionally biased region" description="Low complexity" evidence="4">
    <location>
        <begin position="1340"/>
        <end position="1355"/>
    </location>
</feature>
<dbReference type="Proteomes" id="UP000319801">
    <property type="component" value="Unassembled WGS sequence"/>
</dbReference>
<organism evidence="7 8">
    <name type="scientific">Bagarius yarrelli</name>
    <name type="common">Goonch</name>
    <name type="synonym">Bagrus yarrelli</name>
    <dbReference type="NCBI Taxonomy" id="175774"/>
    <lineage>
        <taxon>Eukaryota</taxon>
        <taxon>Metazoa</taxon>
        <taxon>Chordata</taxon>
        <taxon>Craniata</taxon>
        <taxon>Vertebrata</taxon>
        <taxon>Euteleostomi</taxon>
        <taxon>Actinopterygii</taxon>
        <taxon>Neopterygii</taxon>
        <taxon>Teleostei</taxon>
        <taxon>Ostariophysi</taxon>
        <taxon>Siluriformes</taxon>
        <taxon>Sisoridae</taxon>
        <taxon>Sisorinae</taxon>
        <taxon>Bagarius</taxon>
    </lineage>
</organism>
<keyword evidence="3" id="KW-0175">Coiled coil</keyword>
<evidence type="ECO:0000313" key="7">
    <source>
        <dbReference type="EMBL" id="TSL61231.1"/>
    </source>
</evidence>
<feature type="region of interest" description="Disordered" evidence="4">
    <location>
        <begin position="1805"/>
        <end position="1889"/>
    </location>
</feature>
<feature type="region of interest" description="Disordered" evidence="4">
    <location>
        <begin position="128"/>
        <end position="171"/>
    </location>
</feature>
<dbReference type="Pfam" id="PF15246">
    <property type="entry name" value="NCKAP5"/>
    <property type="match status" value="1"/>
</dbReference>
<dbReference type="PANTHER" id="PTHR21740">
    <property type="entry name" value="NCK-ASSOCIATED PROTEIN 5"/>
    <property type="match status" value="1"/>
</dbReference>
<feature type="domain" description="KANL2-like probable zinc-finger" evidence="5">
    <location>
        <begin position="301"/>
        <end position="338"/>
    </location>
</feature>
<keyword evidence="8" id="KW-1185">Reference proteome</keyword>
<evidence type="ECO:0000256" key="3">
    <source>
        <dbReference type="SAM" id="Coils"/>
    </source>
</evidence>
<sequence length="1889" mass="208120">MNRIRIHVLPSSRGRASQAARAHEPQTCAFTQRACTQPRVEGCDFCIKHILEDKNAPYKQCSYVSSKNARRCPNAAPKPEKKDGVAFCAEHAHRNALALQAQMRKASSGPSPEVLLSQLSGYNRREFGALGQDGRNEDSWSEDEQDPVVLDQTWRGDPDSEADSIDSDHEDPLKHAGVYTAEEVALITREKLIRLQSLYIDQFKRLQHLLKEKKRRYLHSRKIEHDTVGSSLLTGPEGLSMKERENLKKLKALRRYRRRYGVEALLHRQLRERRQAVTEGGTPQSINKYTLGDVSTDSLNIYQDSSQVLFKMCPGLKDVPCDRPVHMGQSEDPRCPLHLSLPPPMYQPEQEPLAPEQLAIAPTDMYLSAAELQPTESLPLEFSDDLDVVGDEEMQCPPSPLLFDTALALEDQTIRAIAEAPMDILTSGQDPELSETDDMSTVDQAEMMSEETQHPALEEDLESEEGDLESYLEEESSSELLERVRELQAENSALSLANESQREAYERCLDEVANHVVQALLNQKDLREECIKLKMRVFDLERQNRTLCELLQEKLHNQSCVHQQGNGECAQTCFPETQSSTTSMDALSPFLKKKAHILEVLRKLEETDPLRYHRSTGISSLCEYSQALVSKDAVLACRDNSARCNVTKKHCPHTCSDVCIGINGAEHNSVKCGSCNTCLILSNKDSISLANSGHNCCTSNAITIDNLNLAPPEFHKNQDLQGHVKPTTGTSELLAIRKSADLSVLAVEKGLNLPSELLSKEATDIAVPERDHNRGPDHAPAISLALSEKETKDRNRLSDVLLNTQSSKSGNIASEHISHETTNKTSTLETDLRHLKTVSSHKLEKVTDVEGFLQKCDTDGQPVTSKLPILGLNDGLQDTFSEVESSEPVHKGLLFSPNENHTASIVLDDICVPVKDSTAQDFQAESSNLVNPNQVCIREVKSSPSKLLKFLKIPALGERAPVVNPPRLSPQLTRSSKIPCRSNNYEVHHSPVATRKATSAERQKQAPCPKSESYPSTHSSPTSLPVSDNPPPVVPKELNCGIPKTSRVGKPTQTAPLQKTPQKIPHYENVPDLSNASGSDISQVLGEVSSALRYASSNTEKVKGKIGSFGLERPTSFKSPNTLLGSDFSDQEESPDSPVWHKQANHRSLPSQSSSQRSQISGMRSRSQEKNELVKDHIPSAGSPNKQNPPPIPKKTGGTRNSGESSHSFKERLAALGKLRNPEESVCSQGTEKKEMPPQTSDKCKAADYKPEEHKLLKSTDSVEEKSFVAGHADSVFSKLTDHSNKSIPANSTVSKLENESARMSLAKPESPKSKMPALSTNLEAAQVLRSYAKTATPHSLSYSGKNLSSSHSSSPNRIALKSPTKTIPPSLNRDGKPTQEIPRYLSKSEDRSQSRANKKKNSFGESVPPPPSEPTESVEEKRHSAPSPQSAIEQKVMKGIEENMLKLQEQDKCQTPEVKQKTSSGIANWFGLRKSKLPALNRKPEASKGKDDKKEWKLNISSGGKDSKVATKKPESESLNISMLMEKAEGLHKALEEERAYVNGIAMDRQGKGHSCEVVMDQAQGQLSVMYRGVPSDSFMQQLLNRVDGKDVGSIGMAHRRLSFDYKTRPAFSHHGISAICQTRSSEDMEKTASLMTKVDGVSDENLADSIHHEHFAGSGISTHTLDSGIGTFPLPDYSVNAGCKSVPKGKAQGENDPSFPQGRHGSGIKIPHKAWTLERELSSLDEDFIMGQEMERTQLEGKLAPSQVTDMGQEGADICGGRIRSSSMKNYTFPNLKGSTEPSDVYLRVEEALDSVNQISSFRRHSKTSDTSFRRDGDLRSLPQPTQARRFKACAPVTADLGREPGLELVRERPDDSLSPGHPQVLETPESLSDSLYDSLSSCGSQG</sequence>
<dbReference type="EMBL" id="VCAZ01000034">
    <property type="protein sequence ID" value="TSL61231.1"/>
    <property type="molecule type" value="Genomic_DNA"/>
</dbReference>
<feature type="region of interest" description="Disordered" evidence="4">
    <location>
        <begin position="960"/>
        <end position="1075"/>
    </location>
</feature>
<feature type="compositionally biased region" description="Low complexity" evidence="4">
    <location>
        <begin position="1147"/>
        <end position="1165"/>
    </location>
</feature>
<keyword evidence="2" id="KW-0539">Nucleus</keyword>
<evidence type="ECO:0000259" key="6">
    <source>
        <dbReference type="Pfam" id="PF15246"/>
    </source>
</evidence>
<name>A0A556U0G8_BAGYA</name>
<feature type="compositionally biased region" description="Basic and acidic residues" evidence="4">
    <location>
        <begin position="1231"/>
        <end position="1250"/>
    </location>
</feature>
<feature type="compositionally biased region" description="Basic and acidic residues" evidence="4">
    <location>
        <begin position="1166"/>
        <end position="1178"/>
    </location>
</feature>
<feature type="compositionally biased region" description="Low complexity" evidence="4">
    <location>
        <begin position="1873"/>
        <end position="1889"/>
    </location>
</feature>
<dbReference type="GO" id="GO:0035371">
    <property type="term" value="C:microtubule plus-end"/>
    <property type="evidence" value="ECO:0007669"/>
    <property type="project" value="TreeGrafter"/>
</dbReference>
<dbReference type="InterPro" id="IPR032769">
    <property type="entry name" value="NCKAP5_C"/>
</dbReference>
<feature type="region of interest" description="Disordered" evidence="4">
    <location>
        <begin position="1336"/>
        <end position="1442"/>
    </location>
</feature>
<comment type="subcellular location">
    <subcellularLocation>
        <location evidence="1">Nucleus</location>
    </subcellularLocation>
</comment>
<feature type="coiled-coil region" evidence="3">
    <location>
        <begin position="454"/>
        <end position="543"/>
    </location>
</feature>
<feature type="region of interest" description="Disordered" evidence="4">
    <location>
        <begin position="1481"/>
        <end position="1515"/>
    </location>
</feature>
<feature type="compositionally biased region" description="Basic and acidic residues" evidence="4">
    <location>
        <begin position="1506"/>
        <end position="1515"/>
    </location>
</feature>
<gene>
    <name evidence="7" type="ORF">Baya_6502</name>
</gene>